<dbReference type="Gene3D" id="2.130.10.10">
    <property type="entry name" value="YVTN repeat-like/Quinoprotein amine dehydrogenase"/>
    <property type="match status" value="3"/>
</dbReference>
<feature type="repeat" description="WD" evidence="3">
    <location>
        <begin position="618"/>
        <end position="660"/>
    </location>
</feature>
<dbReference type="SUPFAM" id="SSF50978">
    <property type="entry name" value="WD40 repeat-like"/>
    <property type="match status" value="1"/>
</dbReference>
<evidence type="ECO:0000256" key="2">
    <source>
        <dbReference type="ARBA" id="ARBA00022737"/>
    </source>
</evidence>
<dbReference type="InterPro" id="IPR015943">
    <property type="entry name" value="WD40/YVTN_repeat-like_dom_sf"/>
</dbReference>
<dbReference type="Pfam" id="PF24883">
    <property type="entry name" value="NPHP3_N"/>
    <property type="match status" value="1"/>
</dbReference>
<dbReference type="PANTHER" id="PTHR19879">
    <property type="entry name" value="TRANSCRIPTION INITIATION FACTOR TFIID"/>
    <property type="match status" value="1"/>
</dbReference>
<feature type="non-terminal residue" evidence="5">
    <location>
        <position position="1329"/>
    </location>
</feature>
<evidence type="ECO:0000313" key="6">
    <source>
        <dbReference type="Proteomes" id="UP000622797"/>
    </source>
</evidence>
<dbReference type="Proteomes" id="UP000622797">
    <property type="component" value="Unassembled WGS sequence"/>
</dbReference>
<evidence type="ECO:0000256" key="1">
    <source>
        <dbReference type="ARBA" id="ARBA00022574"/>
    </source>
</evidence>
<reference evidence="5" key="2">
    <citation type="submission" date="2020-05" db="EMBL/GenBank/DDBJ databases">
        <authorList>
            <person name="Kim H.-S."/>
            <person name="Proctor R.H."/>
            <person name="Brown D.W."/>
        </authorList>
    </citation>
    <scope>NUCLEOTIDE SEQUENCE</scope>
    <source>
        <strain evidence="5">NRRL 20472</strain>
    </source>
</reference>
<dbReference type="PANTHER" id="PTHR19879:SF9">
    <property type="entry name" value="TRANSCRIPTION INITIATION FACTOR TFIID SUBUNIT 5"/>
    <property type="match status" value="1"/>
</dbReference>
<keyword evidence="2" id="KW-0677">Repeat</keyword>
<keyword evidence="6" id="KW-1185">Reference proteome</keyword>
<accession>A0A8H4XGR4</accession>
<dbReference type="SUPFAM" id="SSF82171">
    <property type="entry name" value="DPP6 N-terminal domain-like"/>
    <property type="match status" value="1"/>
</dbReference>
<dbReference type="SMART" id="SM00320">
    <property type="entry name" value="WD40"/>
    <property type="match status" value="8"/>
</dbReference>
<gene>
    <name evidence="5" type="ORF">FSARC_161</name>
</gene>
<dbReference type="Pfam" id="PF00400">
    <property type="entry name" value="WD40"/>
    <property type="match status" value="2"/>
</dbReference>
<dbReference type="InterPro" id="IPR001680">
    <property type="entry name" value="WD40_rpt"/>
</dbReference>
<dbReference type="InterPro" id="IPR019775">
    <property type="entry name" value="WD40_repeat_CS"/>
</dbReference>
<proteinExistence type="predicted"/>
<evidence type="ECO:0000256" key="3">
    <source>
        <dbReference type="PROSITE-ProRule" id="PRU00221"/>
    </source>
</evidence>
<feature type="repeat" description="WD" evidence="3">
    <location>
        <begin position="797"/>
        <end position="829"/>
    </location>
</feature>
<protein>
    <recommendedName>
        <fullName evidence="4">Nephrocystin 3-like N-terminal domain-containing protein</fullName>
    </recommendedName>
</protein>
<evidence type="ECO:0000259" key="4">
    <source>
        <dbReference type="Pfam" id="PF24883"/>
    </source>
</evidence>
<feature type="domain" description="Nephrocystin 3-like N-terminal" evidence="4">
    <location>
        <begin position="136"/>
        <end position="221"/>
    </location>
</feature>
<organism evidence="5 6">
    <name type="scientific">Fusarium sarcochroum</name>
    <dbReference type="NCBI Taxonomy" id="1208366"/>
    <lineage>
        <taxon>Eukaryota</taxon>
        <taxon>Fungi</taxon>
        <taxon>Dikarya</taxon>
        <taxon>Ascomycota</taxon>
        <taxon>Pezizomycotina</taxon>
        <taxon>Sordariomycetes</taxon>
        <taxon>Hypocreomycetidae</taxon>
        <taxon>Hypocreales</taxon>
        <taxon>Nectriaceae</taxon>
        <taxon>Fusarium</taxon>
        <taxon>Fusarium lateritium species complex</taxon>
    </lineage>
</organism>
<keyword evidence="1 3" id="KW-0853">WD repeat</keyword>
<dbReference type="PROSITE" id="PS00678">
    <property type="entry name" value="WD_REPEATS_1"/>
    <property type="match status" value="1"/>
</dbReference>
<dbReference type="OrthoDB" id="538223at2759"/>
<dbReference type="InterPro" id="IPR036322">
    <property type="entry name" value="WD40_repeat_dom_sf"/>
</dbReference>
<evidence type="ECO:0000313" key="5">
    <source>
        <dbReference type="EMBL" id="KAF4973621.1"/>
    </source>
</evidence>
<reference evidence="5" key="1">
    <citation type="journal article" date="2020" name="BMC Genomics">
        <title>Correction to: Identification and distribution of gene clusters required for synthesis of sphingolipid metabolism inhibitors in diverse species of the filamentous fungus Fusarium.</title>
        <authorList>
            <person name="Kim H.S."/>
            <person name="Lohmar J.M."/>
            <person name="Busman M."/>
            <person name="Brown D.W."/>
            <person name="Naumann T.A."/>
            <person name="Divon H.H."/>
            <person name="Lysoe E."/>
            <person name="Uhlig S."/>
            <person name="Proctor R.H."/>
        </authorList>
    </citation>
    <scope>NUCLEOTIDE SEQUENCE</scope>
    <source>
        <strain evidence="5">NRRL 20472</strain>
    </source>
</reference>
<name>A0A8H4XGR4_9HYPO</name>
<dbReference type="InterPro" id="IPR056884">
    <property type="entry name" value="NPHP3-like_N"/>
</dbReference>
<sequence length="1329" mass="151274">ILENLFQKDEDAADGLNKILFMLVRYQHLEESVLSCDSEDLSDAKNTRELFSKIETNLIDIYIKLRNLGGILKPEDWKQKWNEIDSTRQLIDQAVQDRVGARILEIWAEVKEIEMRTEETLKVVNDIDARTKEIKREQQSASEATRGLGEGFADFKPLIAQAINDNLTIGTKAPQQQLEHLIARPLSILDEQTFLPIRFIIVIDALDECADEREAKELVARRYRISEDIITESTIDNLTKKADSLFIYAATACRFLDAEDFDDPEDRQDRIDLILQTSSETDGLETDDWDNDAPQNQIDEIYNKVLLFPEREKTRLKSRKRTYAIMEMTLGFLVVVFEPVAIHSLRKFIRSSMKELNEPEERLDGLLEQLQAIITVPLNKESPLELIHLSFRDFILSKTRSKKLKLKVNESKIHKKAFLYCLSIISSELHQDICELLEAMGLVKETAVAILIINKLQRLVKSSEHQELSLLIYDMKRFTLSNRWIIDHAPLQIYASALTFSPKQSKVRSLFESLIPRDWIVQEPVVNQQWTAELSVLQGHTSQIHLVAHDPVQNLVISLAQDSTRIWDTVTGTEKFRFEDPRPHSCAAFSPDGKFIALGARDKSICVREFAKGNAFRLVGYDEDVGHLAFSPKTGNLLASLPHYNTIRLWNINERRASHVLRFPQSRWINACEFTPDEQYLLVAASPEGITMWNVTDGQRVRTFDDIKRERFGQLAISADGLMASFCESERAVTVFNLETGVKQVDYSRSNISRLISMMPPDGKVLLAETLDACIEFLDATTPSGGKRIQFPDPFSAVALSQKGDLLVSAGLDYNIRLWDLKSNEIQDQTPRRRSGHLERLVFSPDSSLVYSRNYHYSEVRVYESVGNCLVLPTGIESICFSPDNRLAAFWINGTASLWDKGMTTRVMDHKQWKDITFSPNGSYVAMVSTEGCAEILDSMTFKQMIIWEKLNINHLQFSPDGQTVNLSYADPETGECVFDFWRVDSKERLWQRILEYTGPDNAFLDVEFSPNCAFAAFRSLSLGTRESSVWIMIELATGKEQLVCGCDDLVFCPKSNLIAFEHAPFINIKETFSLHTKHDFKLRGFDSSHPGHVEGMAFSKNGLFVAASRDMNRQTSITVQLWDTTSGIEIGRYLVEGEISSLAFLGESILVCDQGQLPLPSCSRKEDEKDSKNEEETCQDLLYVGNHWVYYGLERILWLPPAYRSDVSILRGSTLALAHETDDVRIMKFNPAGLPVRKREHFGIHPYQPTTNEQPIDIPKKHKRDDIPEDTPDIWDPIRVVNGQVELGDLGDLAQALGAKSKEDAFALFEDDQDECLNFLVEDENDGT</sequence>
<comment type="caution">
    <text evidence="5">The sequence shown here is derived from an EMBL/GenBank/DDBJ whole genome shotgun (WGS) entry which is preliminary data.</text>
</comment>
<dbReference type="PROSITE" id="PS50082">
    <property type="entry name" value="WD_REPEATS_2"/>
    <property type="match status" value="2"/>
</dbReference>
<dbReference type="EMBL" id="JABEXW010000009">
    <property type="protein sequence ID" value="KAF4973621.1"/>
    <property type="molecule type" value="Genomic_DNA"/>
</dbReference>